<evidence type="ECO:0000256" key="1">
    <source>
        <dbReference type="ARBA" id="ARBA00008950"/>
    </source>
</evidence>
<evidence type="ECO:0000259" key="2">
    <source>
        <dbReference type="Pfam" id="PF12850"/>
    </source>
</evidence>
<organism evidence="3 4">
    <name type="scientific">Shewanella mangrovi</name>
    <dbReference type="NCBI Taxonomy" id="1515746"/>
    <lineage>
        <taxon>Bacteria</taxon>
        <taxon>Pseudomonadati</taxon>
        <taxon>Pseudomonadota</taxon>
        <taxon>Gammaproteobacteria</taxon>
        <taxon>Alteromonadales</taxon>
        <taxon>Shewanellaceae</taxon>
        <taxon>Shewanella</taxon>
    </lineage>
</organism>
<name>A0A094JYK8_9GAMM</name>
<dbReference type="AlphaFoldDB" id="A0A094JYK8"/>
<dbReference type="RefSeq" id="WP_037442716.1">
    <property type="nucleotide sequence ID" value="NZ_JPEO01000006.1"/>
</dbReference>
<dbReference type="GO" id="GO:0016791">
    <property type="term" value="F:phosphatase activity"/>
    <property type="evidence" value="ECO:0007669"/>
    <property type="project" value="TreeGrafter"/>
</dbReference>
<dbReference type="PANTHER" id="PTHR42850">
    <property type="entry name" value="METALLOPHOSPHOESTERASE"/>
    <property type="match status" value="1"/>
</dbReference>
<dbReference type="GO" id="GO:0005737">
    <property type="term" value="C:cytoplasm"/>
    <property type="evidence" value="ECO:0007669"/>
    <property type="project" value="TreeGrafter"/>
</dbReference>
<dbReference type="eggNOG" id="COG0639">
    <property type="taxonomic scope" value="Bacteria"/>
</dbReference>
<dbReference type="InterPro" id="IPR011152">
    <property type="entry name" value="Pesterase_MJ0912"/>
</dbReference>
<dbReference type="Proteomes" id="UP000029264">
    <property type="component" value="Unassembled WGS sequence"/>
</dbReference>
<dbReference type="InterPro" id="IPR024654">
    <property type="entry name" value="Calcineurin-like_PHP_lpxH"/>
</dbReference>
<keyword evidence="4" id="KW-1185">Reference proteome</keyword>
<sequence length="247" mass="27440">MVRIAAISDIHSNVYALHAVLEDIAKRQVDIVVNLGDILYGPIAPLATYELLLQHPLITIRGNQDRQIYQATAQELEMNPTLQFILQQLGDAPLRWLQTLPASLQLTPEVFICHGTPDDDLIYLLEDVQQGHAVIRSDAEIMRLLKSQRAEVVLCGHTHLPRTVTTSSGQLIVNPGSVGLPAYTDDLPVAHAIENYSPHARYAIIEQQPQGWQVEQIAVAYDYAQAATAALRQGRADWARFLSSGRR</sequence>
<accession>A0A094JYK8</accession>
<dbReference type="InterPro" id="IPR050126">
    <property type="entry name" value="Ap4A_hydrolase"/>
</dbReference>
<dbReference type="PANTHER" id="PTHR42850:SF2">
    <property type="entry name" value="BLL5683 PROTEIN"/>
    <property type="match status" value="1"/>
</dbReference>
<evidence type="ECO:0000313" key="4">
    <source>
        <dbReference type="Proteomes" id="UP000029264"/>
    </source>
</evidence>
<dbReference type="Pfam" id="PF12850">
    <property type="entry name" value="Metallophos_2"/>
    <property type="match status" value="1"/>
</dbReference>
<dbReference type="EMBL" id="JPEO01000006">
    <property type="protein sequence ID" value="KFZ37506.1"/>
    <property type="molecule type" value="Genomic_DNA"/>
</dbReference>
<proteinExistence type="inferred from homology"/>
<comment type="caution">
    <text evidence="3">The sequence shown here is derived from an EMBL/GenBank/DDBJ whole genome shotgun (WGS) entry which is preliminary data.</text>
</comment>
<comment type="similarity">
    <text evidence="1">Belongs to the metallophosphoesterase superfamily. YfcE family.</text>
</comment>
<feature type="domain" description="Calcineurin-like phosphoesterase" evidence="2">
    <location>
        <begin position="3"/>
        <end position="183"/>
    </location>
</feature>
<dbReference type="InterPro" id="IPR029052">
    <property type="entry name" value="Metallo-depent_PP-like"/>
</dbReference>
<dbReference type="PIRSF" id="PIRSF000883">
    <property type="entry name" value="Pesterase_MJ0912"/>
    <property type="match status" value="1"/>
</dbReference>
<dbReference type="STRING" id="1515746.HR45_10890"/>
<evidence type="ECO:0000313" key="3">
    <source>
        <dbReference type="EMBL" id="KFZ37506.1"/>
    </source>
</evidence>
<reference evidence="3 4" key="1">
    <citation type="submission" date="2014-06" db="EMBL/GenBank/DDBJ databases">
        <title>Shewanella sp. YQH10.</title>
        <authorList>
            <person name="Liu Y."/>
            <person name="Zeng R."/>
        </authorList>
    </citation>
    <scope>NUCLEOTIDE SEQUENCE [LARGE SCALE GENOMIC DNA]</scope>
    <source>
        <strain evidence="3 4">YQH10</strain>
    </source>
</reference>
<gene>
    <name evidence="3" type="ORF">HR45_10890</name>
</gene>
<dbReference type="SUPFAM" id="SSF56300">
    <property type="entry name" value="Metallo-dependent phosphatases"/>
    <property type="match status" value="1"/>
</dbReference>
<protein>
    <submittedName>
        <fullName evidence="3">Serine/threonine protein phosphatase</fullName>
    </submittedName>
</protein>
<dbReference type="Gene3D" id="3.60.21.10">
    <property type="match status" value="1"/>
</dbReference>